<keyword evidence="2" id="KW-0143">Chaperone</keyword>
<proteinExistence type="inferred from homology"/>
<dbReference type="HOGENOM" id="CLU_122140_1_1_1"/>
<dbReference type="InterPro" id="IPR002777">
    <property type="entry name" value="PFD_beta-like"/>
</dbReference>
<dbReference type="OrthoDB" id="2015447at2759"/>
<dbReference type="GO" id="GO:0006457">
    <property type="term" value="P:protein folding"/>
    <property type="evidence" value="ECO:0000318"/>
    <property type="project" value="GO_Central"/>
</dbReference>
<dbReference type="GeneID" id="4620909"/>
<dbReference type="RefSeq" id="NP_984722.1">
    <property type="nucleotide sequence ID" value="NM_210076.1"/>
</dbReference>
<dbReference type="InParanoid" id="Q757Z9"/>
<keyword evidence="4" id="KW-1185">Reference proteome</keyword>
<dbReference type="PANTHER" id="PTHR20903:SF0">
    <property type="entry name" value="PREFOLDIN SUBUNIT 1"/>
    <property type="match status" value="1"/>
</dbReference>
<organism evidence="3 4">
    <name type="scientific">Eremothecium gossypii (strain ATCC 10895 / CBS 109.51 / FGSC 9923 / NRRL Y-1056)</name>
    <name type="common">Yeast</name>
    <name type="synonym">Ashbya gossypii</name>
    <dbReference type="NCBI Taxonomy" id="284811"/>
    <lineage>
        <taxon>Eukaryota</taxon>
        <taxon>Fungi</taxon>
        <taxon>Dikarya</taxon>
        <taxon>Ascomycota</taxon>
        <taxon>Saccharomycotina</taxon>
        <taxon>Saccharomycetes</taxon>
        <taxon>Saccharomycetales</taxon>
        <taxon>Saccharomycetaceae</taxon>
        <taxon>Eremothecium</taxon>
    </lineage>
</organism>
<dbReference type="PANTHER" id="PTHR20903">
    <property type="entry name" value="PREFOLDIN SUBUNIT 1-RELATED"/>
    <property type="match status" value="1"/>
</dbReference>
<dbReference type="GO" id="GO:0044183">
    <property type="term" value="F:protein folding chaperone"/>
    <property type="evidence" value="ECO:0000318"/>
    <property type="project" value="GO_Central"/>
</dbReference>
<dbReference type="Pfam" id="PF01920">
    <property type="entry name" value="Prefoldin_2"/>
    <property type="match status" value="1"/>
</dbReference>
<comment type="similarity">
    <text evidence="1">Belongs to the prefoldin subunit beta family.</text>
</comment>
<dbReference type="InterPro" id="IPR009053">
    <property type="entry name" value="Prefoldin"/>
</dbReference>
<name>Q757Z9_EREGS</name>
<dbReference type="STRING" id="284811.Q757Z9"/>
<dbReference type="GO" id="GO:0016272">
    <property type="term" value="C:prefoldin complex"/>
    <property type="evidence" value="ECO:0007669"/>
    <property type="project" value="InterPro"/>
</dbReference>
<sequence>MAGNESLIQEIAAGLRNSKGQLELVTAQLAQLQRQKKLAHVTAKELGSYPVDQVWRSCGKMFLLDSKTDYTQQLDADAKTIEEQIKALEVKRHYLETTVENSIEALKKAVQR</sequence>
<dbReference type="OMA" id="WRSCGKM"/>
<reference evidence="3 4" key="1">
    <citation type="journal article" date="2004" name="Science">
        <title>The Ashbya gossypii genome as a tool for mapping the ancient Saccharomyces cerevisiae genome.</title>
        <authorList>
            <person name="Dietrich F.S."/>
            <person name="Voegeli S."/>
            <person name="Brachat S."/>
            <person name="Lerch A."/>
            <person name="Gates K."/>
            <person name="Steiner S."/>
            <person name="Mohr C."/>
            <person name="Pohlmann R."/>
            <person name="Luedi P."/>
            <person name="Choi S."/>
            <person name="Wing R.A."/>
            <person name="Flavier A."/>
            <person name="Gaffney T.D."/>
            <person name="Philippsen P."/>
        </authorList>
    </citation>
    <scope>NUCLEOTIDE SEQUENCE [LARGE SCALE GENOMIC DNA]</scope>
    <source>
        <strain evidence="4">ATCC 10895 / CBS 109.51 / FGSC 9923 / NRRL Y-1056</strain>
    </source>
</reference>
<protein>
    <submittedName>
        <fullName evidence="3">AEL139Wp</fullName>
    </submittedName>
</protein>
<dbReference type="KEGG" id="ago:AGOS_AEL139W"/>
<dbReference type="FunCoup" id="Q757Z9">
    <property type="interactions" value="108"/>
</dbReference>
<dbReference type="EMBL" id="AE016818">
    <property type="protein sequence ID" value="AAS52546.1"/>
    <property type="molecule type" value="Genomic_DNA"/>
</dbReference>
<evidence type="ECO:0000256" key="1">
    <source>
        <dbReference type="ARBA" id="ARBA00008045"/>
    </source>
</evidence>
<dbReference type="eggNOG" id="ENOG502S3UF">
    <property type="taxonomic scope" value="Eukaryota"/>
</dbReference>
<evidence type="ECO:0000313" key="3">
    <source>
        <dbReference type="EMBL" id="AAS52546.1"/>
    </source>
</evidence>
<dbReference type="Proteomes" id="UP000000591">
    <property type="component" value="Chromosome V"/>
</dbReference>
<evidence type="ECO:0000313" key="4">
    <source>
        <dbReference type="Proteomes" id="UP000000591"/>
    </source>
</evidence>
<reference evidence="4" key="2">
    <citation type="journal article" date="2013" name="G3 (Bethesda)">
        <title>Genomes of Ashbya fungi isolated from insects reveal four mating-type loci, numerous translocations, lack of transposons, and distinct gene duplications.</title>
        <authorList>
            <person name="Dietrich F.S."/>
            <person name="Voegeli S."/>
            <person name="Kuo S."/>
            <person name="Philippsen P."/>
        </authorList>
    </citation>
    <scope>GENOME REANNOTATION</scope>
    <source>
        <strain evidence="4">ATCC 10895 / CBS 109.51 / FGSC 9923 / NRRL Y-1056</strain>
    </source>
</reference>
<gene>
    <name evidence="3" type="ORF">AGOS_AEL139W</name>
</gene>
<accession>Q757Z9</accession>
<evidence type="ECO:0000256" key="2">
    <source>
        <dbReference type="ARBA" id="ARBA00023186"/>
    </source>
</evidence>
<dbReference type="SUPFAM" id="SSF46579">
    <property type="entry name" value="Prefoldin"/>
    <property type="match status" value="1"/>
</dbReference>
<dbReference type="AlphaFoldDB" id="Q757Z9"/>
<dbReference type="Gene3D" id="1.10.287.370">
    <property type="match status" value="1"/>
</dbReference>
<dbReference type="GO" id="GO:0051082">
    <property type="term" value="F:unfolded protein binding"/>
    <property type="evidence" value="ECO:0000318"/>
    <property type="project" value="GO_Central"/>
</dbReference>
<dbReference type="GO" id="GO:0005737">
    <property type="term" value="C:cytoplasm"/>
    <property type="evidence" value="ECO:0000318"/>
    <property type="project" value="GO_Central"/>
</dbReference>